<protein>
    <submittedName>
        <fullName evidence="2">Uncharacterized protein</fullName>
    </submittedName>
</protein>
<feature type="compositionally biased region" description="Basic and acidic residues" evidence="1">
    <location>
        <begin position="35"/>
        <end position="46"/>
    </location>
</feature>
<gene>
    <name evidence="2" type="ORF">OUZ56_011627</name>
</gene>
<dbReference type="EMBL" id="JAOYFB010000002">
    <property type="protein sequence ID" value="KAK4006473.1"/>
    <property type="molecule type" value="Genomic_DNA"/>
</dbReference>
<dbReference type="Proteomes" id="UP001234178">
    <property type="component" value="Unassembled WGS sequence"/>
</dbReference>
<evidence type="ECO:0000313" key="3">
    <source>
        <dbReference type="Proteomes" id="UP001234178"/>
    </source>
</evidence>
<feature type="region of interest" description="Disordered" evidence="1">
    <location>
        <begin position="1"/>
        <end position="46"/>
    </location>
</feature>
<organism evidence="2 3">
    <name type="scientific">Daphnia magna</name>
    <dbReference type="NCBI Taxonomy" id="35525"/>
    <lineage>
        <taxon>Eukaryota</taxon>
        <taxon>Metazoa</taxon>
        <taxon>Ecdysozoa</taxon>
        <taxon>Arthropoda</taxon>
        <taxon>Crustacea</taxon>
        <taxon>Branchiopoda</taxon>
        <taxon>Diplostraca</taxon>
        <taxon>Cladocera</taxon>
        <taxon>Anomopoda</taxon>
        <taxon>Daphniidae</taxon>
        <taxon>Daphnia</taxon>
    </lineage>
</organism>
<accession>A0ABQ9Z0S2</accession>
<sequence length="63" mass="6889">MSASSGVKSPCVGLDKDALDPDRNLTGPDCQSNSRSDDHRAQLDTPIYHEDALTFSYETTETE</sequence>
<evidence type="ECO:0000256" key="1">
    <source>
        <dbReference type="SAM" id="MobiDB-lite"/>
    </source>
</evidence>
<name>A0ABQ9Z0S2_9CRUS</name>
<proteinExistence type="predicted"/>
<feature type="compositionally biased region" description="Basic and acidic residues" evidence="1">
    <location>
        <begin position="14"/>
        <end position="23"/>
    </location>
</feature>
<keyword evidence="3" id="KW-1185">Reference proteome</keyword>
<reference evidence="2 3" key="1">
    <citation type="journal article" date="2023" name="Nucleic Acids Res.">
        <title>The hologenome of Daphnia magna reveals possible DNA methylation and microbiome-mediated evolution of the host genome.</title>
        <authorList>
            <person name="Chaturvedi A."/>
            <person name="Li X."/>
            <person name="Dhandapani V."/>
            <person name="Marshall H."/>
            <person name="Kissane S."/>
            <person name="Cuenca-Cambronero M."/>
            <person name="Asole G."/>
            <person name="Calvet F."/>
            <person name="Ruiz-Romero M."/>
            <person name="Marangio P."/>
            <person name="Guigo R."/>
            <person name="Rago D."/>
            <person name="Mirbahai L."/>
            <person name="Eastwood N."/>
            <person name="Colbourne J.K."/>
            <person name="Zhou J."/>
            <person name="Mallon E."/>
            <person name="Orsini L."/>
        </authorList>
    </citation>
    <scope>NUCLEOTIDE SEQUENCE [LARGE SCALE GENOMIC DNA]</scope>
    <source>
        <strain evidence="2">LRV0_1</strain>
    </source>
</reference>
<evidence type="ECO:0000313" key="2">
    <source>
        <dbReference type="EMBL" id="KAK4006473.1"/>
    </source>
</evidence>
<comment type="caution">
    <text evidence="2">The sequence shown here is derived from an EMBL/GenBank/DDBJ whole genome shotgun (WGS) entry which is preliminary data.</text>
</comment>